<name>A0A0A9AAD8_ARUDO</name>
<proteinExistence type="predicted"/>
<accession>A0A0A9AAD8</accession>
<protein>
    <submittedName>
        <fullName evidence="1">Uncharacterized protein</fullName>
    </submittedName>
</protein>
<reference evidence="1" key="1">
    <citation type="submission" date="2014-09" db="EMBL/GenBank/DDBJ databases">
        <authorList>
            <person name="Magalhaes I.L.F."/>
            <person name="Oliveira U."/>
            <person name="Santos F.R."/>
            <person name="Vidigal T.H.D.A."/>
            <person name="Brescovit A.D."/>
            <person name="Santos A.J."/>
        </authorList>
    </citation>
    <scope>NUCLEOTIDE SEQUENCE</scope>
    <source>
        <tissue evidence="1">Shoot tissue taken approximately 20 cm above the soil surface</tissue>
    </source>
</reference>
<evidence type="ECO:0000313" key="1">
    <source>
        <dbReference type="EMBL" id="JAD45970.1"/>
    </source>
</evidence>
<reference evidence="1" key="2">
    <citation type="journal article" date="2015" name="Data Brief">
        <title>Shoot transcriptome of the giant reed, Arundo donax.</title>
        <authorList>
            <person name="Barrero R.A."/>
            <person name="Guerrero F.D."/>
            <person name="Moolhuijzen P."/>
            <person name="Goolsby J.A."/>
            <person name="Tidwell J."/>
            <person name="Bellgard S.E."/>
            <person name="Bellgard M.I."/>
        </authorList>
    </citation>
    <scope>NUCLEOTIDE SEQUENCE</scope>
    <source>
        <tissue evidence="1">Shoot tissue taken approximately 20 cm above the soil surface</tissue>
    </source>
</reference>
<organism evidence="1">
    <name type="scientific">Arundo donax</name>
    <name type="common">Giant reed</name>
    <name type="synonym">Donax arundinaceus</name>
    <dbReference type="NCBI Taxonomy" id="35708"/>
    <lineage>
        <taxon>Eukaryota</taxon>
        <taxon>Viridiplantae</taxon>
        <taxon>Streptophyta</taxon>
        <taxon>Embryophyta</taxon>
        <taxon>Tracheophyta</taxon>
        <taxon>Spermatophyta</taxon>
        <taxon>Magnoliopsida</taxon>
        <taxon>Liliopsida</taxon>
        <taxon>Poales</taxon>
        <taxon>Poaceae</taxon>
        <taxon>PACMAD clade</taxon>
        <taxon>Arundinoideae</taxon>
        <taxon>Arundineae</taxon>
        <taxon>Arundo</taxon>
    </lineage>
</organism>
<sequence length="57" mass="5968">MYSTGAQINNSALLATSTSMHACMAAQADVYIYIHTYTPKNAYVASTTPKPQGLAAG</sequence>
<dbReference type="EMBL" id="GBRH01251925">
    <property type="protein sequence ID" value="JAD45970.1"/>
    <property type="molecule type" value="Transcribed_RNA"/>
</dbReference>
<dbReference type="AlphaFoldDB" id="A0A0A9AAD8"/>